<evidence type="ECO:0000313" key="2">
    <source>
        <dbReference type="EMBL" id="MEB3783987.1"/>
    </source>
</evidence>
<organism evidence="2 3">
    <name type="scientific">Pseudomonas paracarnis</name>
    <dbReference type="NCBI Taxonomy" id="2750625"/>
    <lineage>
        <taxon>Bacteria</taxon>
        <taxon>Pseudomonadati</taxon>
        <taxon>Pseudomonadota</taxon>
        <taxon>Gammaproteobacteria</taxon>
        <taxon>Pseudomonadales</taxon>
        <taxon>Pseudomonadaceae</taxon>
        <taxon>Pseudomonas</taxon>
    </lineage>
</organism>
<dbReference type="InterPro" id="IPR027417">
    <property type="entry name" value="P-loop_NTPase"/>
</dbReference>
<dbReference type="Gene3D" id="3.40.50.300">
    <property type="entry name" value="P-loop containing nucleotide triphosphate hydrolases"/>
    <property type="match status" value="2"/>
</dbReference>
<dbReference type="SUPFAM" id="SSF52540">
    <property type="entry name" value="P-loop containing nucleoside triphosphate hydrolases"/>
    <property type="match status" value="1"/>
</dbReference>
<protein>
    <submittedName>
        <fullName evidence="2">AAA family ATPase</fullName>
    </submittedName>
</protein>
<dbReference type="PANTHER" id="PTHR43581">
    <property type="entry name" value="ATP/GTP PHOSPHATASE"/>
    <property type="match status" value="1"/>
</dbReference>
<gene>
    <name evidence="2" type="ORF">LLW09_15705</name>
</gene>
<accession>A0ABU6BVY4</accession>
<dbReference type="RefSeq" id="WP_060767855.1">
    <property type="nucleotide sequence ID" value="NZ_CAJFCM010000001.1"/>
</dbReference>
<feature type="domain" description="Endonuclease GajA/Old nuclease/RecF-like AAA" evidence="1">
    <location>
        <begin position="373"/>
        <end position="489"/>
    </location>
</feature>
<dbReference type="PANTHER" id="PTHR43581:SF2">
    <property type="entry name" value="EXCINUCLEASE ATPASE SUBUNIT"/>
    <property type="match status" value="1"/>
</dbReference>
<dbReference type="Pfam" id="PF13175">
    <property type="entry name" value="AAA_15"/>
    <property type="match status" value="1"/>
</dbReference>
<sequence length="576" mass="64918">MISRFSGSNYKAFANFDLELKPITILLGANSSGKSALINSLLMLSQSADASVISEAPLRLNGSKTGMGETLNIIKDKDPANKLTFVFELEDKEALKKQISDAKSICMENHDTVVRYLMFMVGNAITGAANTKVESFNKIAKKIEDISIHSPNASGTRSQRLKKFPEYYTKLIKCYRSILVDGTKTRNMPSEFVSISEKSSLQKIDDCFSSFLAVPTNKITPVRISYTFSYNKRLERLQVSEYVLYNRLNNIIISVNKDGNNIQVCSDVINQAAISRSRSEIIKLITFDSLEISTSRETPTYGFGSFAFFKGGVSPFATLIAQFIRTTSKHLLSNFAGLQINHVSPLRAFPQRYYLLDKSVNHRKLNALDGTELAEVLKNNPKIKENINLLFATYNIGIDVEKVNDIIYKIVVNQDSVNLELTDVGFGISQVLPILVQAYLSPKNSLTIIEQPEIHLHPNMQAWLTDALINIALSESKKFLIETHSDALIRRVRLRIVDDSSKLSEDDVGIYHLHKDRQNKCTLLDKIEINDNGDIKWPKDFMDVEIKDTIQIQQLKYEKIKKDIFQNSSSGEKIND</sequence>
<evidence type="ECO:0000259" key="1">
    <source>
        <dbReference type="Pfam" id="PF13175"/>
    </source>
</evidence>
<evidence type="ECO:0000313" key="3">
    <source>
        <dbReference type="Proteomes" id="UP001336015"/>
    </source>
</evidence>
<dbReference type="Proteomes" id="UP001336015">
    <property type="component" value="Unassembled WGS sequence"/>
</dbReference>
<dbReference type="InterPro" id="IPR051396">
    <property type="entry name" value="Bact_Antivir_Def_Nuclease"/>
</dbReference>
<comment type="caution">
    <text evidence="2">The sequence shown here is derived from an EMBL/GenBank/DDBJ whole genome shotgun (WGS) entry which is preliminary data.</text>
</comment>
<name>A0ABU6BVY4_9PSED</name>
<keyword evidence="3" id="KW-1185">Reference proteome</keyword>
<reference evidence="2 3" key="1">
    <citation type="journal article" date="2023" name="Int J Dairy Technol">
        <title>Genome based analysis of Pseudomonas paracarnis RQ057, a strain responsible for blue discoloration spoilage in processed cheese.</title>
        <authorList>
            <person name="Rodrigues Rd.S."/>
            <person name="Machado S.G."/>
            <person name="de Carvalho A.F."/>
            <person name="Nero L.A."/>
        </authorList>
    </citation>
    <scope>NUCLEOTIDE SEQUENCE [LARGE SCALE GENOMIC DNA]</scope>
    <source>
        <strain evidence="2 3">RQ057</strain>
    </source>
</reference>
<proteinExistence type="predicted"/>
<dbReference type="EMBL" id="JAJGWQ010000009">
    <property type="protein sequence ID" value="MEB3783987.1"/>
    <property type="molecule type" value="Genomic_DNA"/>
</dbReference>
<dbReference type="InterPro" id="IPR041685">
    <property type="entry name" value="AAA_GajA/Old/RecF-like"/>
</dbReference>